<name>A0A2S5JJ46_9RHOB</name>
<evidence type="ECO:0000256" key="2">
    <source>
        <dbReference type="ARBA" id="ARBA00022723"/>
    </source>
</evidence>
<feature type="binding site" evidence="7">
    <location>
        <position position="251"/>
    </location>
    <ligand>
        <name>substrate</name>
    </ligand>
</feature>
<comment type="caution">
    <text evidence="10">The sequence shown here is derived from an EMBL/GenBank/DDBJ whole genome shotgun (WGS) entry which is preliminary data.</text>
</comment>
<evidence type="ECO:0000313" key="11">
    <source>
        <dbReference type="Proteomes" id="UP000239736"/>
    </source>
</evidence>
<proteinExistence type="inferred from homology"/>
<feature type="binding site" evidence="7">
    <location>
        <begin position="219"/>
        <end position="220"/>
    </location>
    <ligand>
        <name>substrate</name>
    </ligand>
</feature>
<keyword evidence="2 8" id="KW-0479">Metal-binding</keyword>
<dbReference type="InterPro" id="IPR032466">
    <property type="entry name" value="Metal_Hydrolase"/>
</dbReference>
<comment type="similarity">
    <text evidence="1 5">Belongs to the metallo-dependent hydrolases superfamily. NagA family.</text>
</comment>
<feature type="binding site" evidence="7">
    <location>
        <position position="227"/>
    </location>
    <ligand>
        <name>substrate</name>
    </ligand>
</feature>
<feature type="binding site" evidence="8">
    <location>
        <position position="216"/>
    </location>
    <ligand>
        <name>Zn(2+)</name>
        <dbReference type="ChEBI" id="CHEBI:29105"/>
    </ligand>
</feature>
<accession>A0A2S5JJ46</accession>
<dbReference type="PANTHER" id="PTHR11113:SF14">
    <property type="entry name" value="N-ACETYLGLUCOSAMINE-6-PHOSPHATE DEACETYLASE"/>
    <property type="match status" value="1"/>
</dbReference>
<gene>
    <name evidence="10" type="ORF">LV82_00745</name>
</gene>
<feature type="binding site" evidence="8">
    <location>
        <position position="129"/>
    </location>
    <ligand>
        <name>Zn(2+)</name>
        <dbReference type="ChEBI" id="CHEBI:29105"/>
    </ligand>
</feature>
<feature type="binding site" evidence="7">
    <location>
        <position position="140"/>
    </location>
    <ligand>
        <name>substrate</name>
    </ligand>
</feature>
<keyword evidence="3 5" id="KW-0378">Hydrolase</keyword>
<evidence type="ECO:0000256" key="3">
    <source>
        <dbReference type="ARBA" id="ARBA00022801"/>
    </source>
</evidence>
<dbReference type="Proteomes" id="UP000239736">
    <property type="component" value="Unassembled WGS sequence"/>
</dbReference>
<dbReference type="CDD" id="cd00854">
    <property type="entry name" value="NagA"/>
    <property type="match status" value="1"/>
</dbReference>
<dbReference type="EMBL" id="PRDS01000002">
    <property type="protein sequence ID" value="PPB81536.1"/>
    <property type="molecule type" value="Genomic_DNA"/>
</dbReference>
<evidence type="ECO:0000256" key="1">
    <source>
        <dbReference type="ARBA" id="ARBA00010716"/>
    </source>
</evidence>
<keyword evidence="11" id="KW-1185">Reference proteome</keyword>
<evidence type="ECO:0000256" key="7">
    <source>
        <dbReference type="PIRSR" id="PIRSR038994-2"/>
    </source>
</evidence>
<evidence type="ECO:0000259" key="9">
    <source>
        <dbReference type="Pfam" id="PF01979"/>
    </source>
</evidence>
<evidence type="ECO:0000256" key="6">
    <source>
        <dbReference type="PIRSR" id="PIRSR038994-1"/>
    </source>
</evidence>
<dbReference type="InterPro" id="IPR006680">
    <property type="entry name" value="Amidohydro-rel"/>
</dbReference>
<evidence type="ECO:0000256" key="5">
    <source>
        <dbReference type="PIRNR" id="PIRNR038994"/>
    </source>
</evidence>
<dbReference type="GO" id="GO:0008448">
    <property type="term" value="F:N-acetylglucosamine-6-phosphate deacetylase activity"/>
    <property type="evidence" value="ECO:0007669"/>
    <property type="project" value="InterPro"/>
</dbReference>
<dbReference type="AlphaFoldDB" id="A0A2S5JJ46"/>
<comment type="cofactor">
    <cofactor evidence="8">
        <name>a divalent metal cation</name>
        <dbReference type="ChEBI" id="CHEBI:60240"/>
    </cofactor>
    <text evidence="8">Binds 1 divalent metal cation per subunit.</text>
</comment>
<feature type="binding site" evidence="8">
    <location>
        <position position="195"/>
    </location>
    <ligand>
        <name>Zn(2+)</name>
        <dbReference type="ChEBI" id="CHEBI:29105"/>
    </ligand>
</feature>
<dbReference type="SUPFAM" id="SSF51556">
    <property type="entry name" value="Metallo-dependent hydrolases"/>
    <property type="match status" value="1"/>
</dbReference>
<dbReference type="PANTHER" id="PTHR11113">
    <property type="entry name" value="N-ACETYLGLUCOSAMINE-6-PHOSPHATE DEACETYLASE"/>
    <property type="match status" value="1"/>
</dbReference>
<keyword evidence="4 5" id="KW-0119">Carbohydrate metabolism</keyword>
<dbReference type="Pfam" id="PF01979">
    <property type="entry name" value="Amidohydro_1"/>
    <property type="match status" value="1"/>
</dbReference>
<feature type="binding site" evidence="7">
    <location>
        <begin position="308"/>
        <end position="310"/>
    </location>
    <ligand>
        <name>substrate</name>
    </ligand>
</feature>
<organism evidence="10 11">
    <name type="scientific">Albidovulum inexpectatum</name>
    <dbReference type="NCBI Taxonomy" id="196587"/>
    <lineage>
        <taxon>Bacteria</taxon>
        <taxon>Pseudomonadati</taxon>
        <taxon>Pseudomonadota</taxon>
        <taxon>Alphaproteobacteria</taxon>
        <taxon>Rhodobacterales</taxon>
        <taxon>Paracoccaceae</taxon>
        <taxon>Albidovulum</taxon>
    </lineage>
</organism>
<dbReference type="InterPro" id="IPR003764">
    <property type="entry name" value="GlcNAc_6-P_deAcase"/>
</dbReference>
<dbReference type="InterPro" id="IPR011059">
    <property type="entry name" value="Metal-dep_hydrolase_composite"/>
</dbReference>
<dbReference type="OrthoDB" id="9776488at2"/>
<sequence length="387" mass="40551">MTAVLYTGARIFDGWRLYPASVLVDSGRIAAIVGPDKKLPHATHVDLDGGILAPGLVDLQVNGGGGILLNDAPSVETLRRMVAAHERLGVAQILPTLITDSVEKAFQAVDSVEQYLIQGGQGILGLHLEGPHLNPVRKGAHDAGLVRPMTDEDEGFLIRSAARLPCLMVTLAPEIVPIERIARLASAGVIVSLGHSDCDLRTARDAIDAGARVVTHLFNAMSQMGARSPGLVGAALTDGRVHAGLIADGVHVDPATIRVAFSAKAGPGGLFLVSDSMAVAGTDLMAFKLNGRDIRRDNGRLTLADGTLAGADLDLPRAMRIMVNQVGVPVQHALAMATRLPAEVIGARAGCLMAGLSADIIHLSDDLHLRCVLRAGQPLQSINPDIR</sequence>
<reference evidence="10 11" key="1">
    <citation type="submission" date="2018-01" db="EMBL/GenBank/DDBJ databases">
        <title>Genomic Encyclopedia of Archaeal and Bacterial Type Strains, Phase II (KMG-II): from individual species to whole genera.</title>
        <authorList>
            <person name="Goeker M."/>
        </authorList>
    </citation>
    <scope>NUCLEOTIDE SEQUENCE [LARGE SCALE GENOMIC DNA]</scope>
    <source>
        <strain evidence="10 11">DSM 12048</strain>
    </source>
</reference>
<dbReference type="GO" id="GO:0046872">
    <property type="term" value="F:metal ion binding"/>
    <property type="evidence" value="ECO:0007669"/>
    <property type="project" value="UniProtKB-KW"/>
</dbReference>
<dbReference type="GO" id="GO:0006046">
    <property type="term" value="P:N-acetylglucosamine catabolic process"/>
    <property type="evidence" value="ECO:0007669"/>
    <property type="project" value="TreeGrafter"/>
</dbReference>
<evidence type="ECO:0000256" key="4">
    <source>
        <dbReference type="ARBA" id="ARBA00023277"/>
    </source>
</evidence>
<protein>
    <submittedName>
        <fullName evidence="10">N-acetylglucosamine 6-phosphate deacetylase</fullName>
    </submittedName>
</protein>
<feature type="domain" description="Amidohydrolase-related" evidence="9">
    <location>
        <begin position="51"/>
        <end position="363"/>
    </location>
</feature>
<dbReference type="PIRSF" id="PIRSF038994">
    <property type="entry name" value="NagA"/>
    <property type="match status" value="1"/>
</dbReference>
<dbReference type="NCBIfam" id="TIGR00221">
    <property type="entry name" value="nagA"/>
    <property type="match status" value="1"/>
</dbReference>
<dbReference type="SUPFAM" id="SSF51338">
    <property type="entry name" value="Composite domain of metallo-dependent hydrolases"/>
    <property type="match status" value="1"/>
</dbReference>
<evidence type="ECO:0000313" key="10">
    <source>
        <dbReference type="EMBL" id="PPB81536.1"/>
    </source>
</evidence>
<dbReference type="Gene3D" id="2.30.40.10">
    <property type="entry name" value="Urease, subunit C, domain 1"/>
    <property type="match status" value="1"/>
</dbReference>
<feature type="active site" description="Proton donor/acceptor" evidence="6">
    <location>
        <position position="275"/>
    </location>
</feature>
<evidence type="ECO:0000256" key="8">
    <source>
        <dbReference type="PIRSR" id="PIRSR038994-3"/>
    </source>
</evidence>
<dbReference type="Gene3D" id="3.20.20.140">
    <property type="entry name" value="Metal-dependent hydrolases"/>
    <property type="match status" value="1"/>
</dbReference>
<dbReference type="RefSeq" id="WP_104069384.1">
    <property type="nucleotide sequence ID" value="NZ_PRDS01000002.1"/>
</dbReference>